<evidence type="ECO:0000313" key="2">
    <source>
        <dbReference type="Proteomes" id="UP000507222"/>
    </source>
</evidence>
<proteinExistence type="predicted"/>
<dbReference type="EMBL" id="CAEKDK010000008">
    <property type="protein sequence ID" value="CAB4290406.1"/>
    <property type="molecule type" value="Genomic_DNA"/>
</dbReference>
<name>A0A6J5VN22_PRUAR</name>
<evidence type="ECO:0000313" key="1">
    <source>
        <dbReference type="EMBL" id="CAB4290406.1"/>
    </source>
</evidence>
<organism evidence="1 2">
    <name type="scientific">Prunus armeniaca</name>
    <name type="common">Apricot</name>
    <name type="synonym">Armeniaca vulgaris</name>
    <dbReference type="NCBI Taxonomy" id="36596"/>
    <lineage>
        <taxon>Eukaryota</taxon>
        <taxon>Viridiplantae</taxon>
        <taxon>Streptophyta</taxon>
        <taxon>Embryophyta</taxon>
        <taxon>Tracheophyta</taxon>
        <taxon>Spermatophyta</taxon>
        <taxon>Magnoliopsida</taxon>
        <taxon>eudicotyledons</taxon>
        <taxon>Gunneridae</taxon>
        <taxon>Pentapetalae</taxon>
        <taxon>rosids</taxon>
        <taxon>fabids</taxon>
        <taxon>Rosales</taxon>
        <taxon>Rosaceae</taxon>
        <taxon>Amygdaloideae</taxon>
        <taxon>Amygdaleae</taxon>
        <taxon>Prunus</taxon>
    </lineage>
</organism>
<protein>
    <submittedName>
        <fullName evidence="1">Uncharacterized protein</fullName>
    </submittedName>
</protein>
<reference evidence="1 2" key="1">
    <citation type="submission" date="2020-05" db="EMBL/GenBank/DDBJ databases">
        <authorList>
            <person name="Campoy J."/>
            <person name="Schneeberger K."/>
            <person name="Spophaly S."/>
        </authorList>
    </citation>
    <scope>NUCLEOTIDE SEQUENCE [LARGE SCALE GENOMIC DNA]</scope>
    <source>
        <strain evidence="1">PruArmRojPasFocal</strain>
    </source>
</reference>
<dbReference type="Proteomes" id="UP000507222">
    <property type="component" value="Unassembled WGS sequence"/>
</dbReference>
<gene>
    <name evidence="1" type="ORF">CURHAP_LOCUS50394</name>
</gene>
<dbReference type="AlphaFoldDB" id="A0A6J5VN22"/>
<accession>A0A6J5VN22</accession>
<sequence>MLDHDCRSLEKLETKQTESTSVTAPYSLRVLFSQELVLSQEPSRCNKSILPKARALIAMQRDLYSCMYQMASSSNSLGAYPLSSMLCSDASGCATRSTQPIGLQCGIFIHITDDSSSALHH</sequence>